<dbReference type="InterPro" id="IPR052964">
    <property type="entry name" value="Sporulation_signal_mat"/>
</dbReference>
<feature type="domain" description="HTTM-like" evidence="6">
    <location>
        <begin position="18"/>
        <end position="354"/>
    </location>
</feature>
<feature type="transmembrane region" description="Helical" evidence="5">
    <location>
        <begin position="232"/>
        <end position="252"/>
    </location>
</feature>
<accession>A0A7K3QS60</accession>
<evidence type="ECO:0000313" key="7">
    <source>
        <dbReference type="EMBL" id="NEB92726.1"/>
    </source>
</evidence>
<feature type="transmembrane region" description="Helical" evidence="5">
    <location>
        <begin position="21"/>
        <end position="42"/>
    </location>
</feature>
<evidence type="ECO:0000259" key="6">
    <source>
        <dbReference type="SMART" id="SM00752"/>
    </source>
</evidence>
<dbReference type="PANTHER" id="PTHR39535">
    <property type="entry name" value="SPORULATION-DELAYING PROTEIN SDPB"/>
    <property type="match status" value="1"/>
</dbReference>
<dbReference type="PANTHER" id="PTHR39535:SF2">
    <property type="entry name" value="HTTM DOMAIN-CONTAINING PROTEIN"/>
    <property type="match status" value="1"/>
</dbReference>
<comment type="subcellular location">
    <subcellularLocation>
        <location evidence="1">Endomembrane system</location>
        <topology evidence="1">Multi-pass membrane protein</topology>
    </subcellularLocation>
</comment>
<dbReference type="SMART" id="SM00752">
    <property type="entry name" value="HTTM"/>
    <property type="match status" value="1"/>
</dbReference>
<keyword evidence="3 5" id="KW-1133">Transmembrane helix</keyword>
<evidence type="ECO:0000256" key="5">
    <source>
        <dbReference type="SAM" id="Phobius"/>
    </source>
</evidence>
<proteinExistence type="predicted"/>
<evidence type="ECO:0000256" key="2">
    <source>
        <dbReference type="ARBA" id="ARBA00022692"/>
    </source>
</evidence>
<feature type="transmembrane region" description="Helical" evidence="5">
    <location>
        <begin position="288"/>
        <end position="309"/>
    </location>
</feature>
<evidence type="ECO:0000256" key="4">
    <source>
        <dbReference type="ARBA" id="ARBA00023136"/>
    </source>
</evidence>
<dbReference type="GO" id="GO:0012505">
    <property type="term" value="C:endomembrane system"/>
    <property type="evidence" value="ECO:0007669"/>
    <property type="project" value="UniProtKB-SubCell"/>
</dbReference>
<feature type="transmembrane region" description="Helical" evidence="5">
    <location>
        <begin position="83"/>
        <end position="103"/>
    </location>
</feature>
<evidence type="ECO:0000256" key="1">
    <source>
        <dbReference type="ARBA" id="ARBA00004127"/>
    </source>
</evidence>
<dbReference type="EMBL" id="JAAGMR010000164">
    <property type="protein sequence ID" value="NEB92726.1"/>
    <property type="molecule type" value="Genomic_DNA"/>
</dbReference>
<evidence type="ECO:0000313" key="8">
    <source>
        <dbReference type="Proteomes" id="UP000470520"/>
    </source>
</evidence>
<name>A0A7K3QS60_9ACTN</name>
<organism evidence="7 8">
    <name type="scientific">Streptomyces bauhiniae</name>
    <dbReference type="NCBI Taxonomy" id="2340725"/>
    <lineage>
        <taxon>Bacteria</taxon>
        <taxon>Bacillati</taxon>
        <taxon>Actinomycetota</taxon>
        <taxon>Actinomycetes</taxon>
        <taxon>Kitasatosporales</taxon>
        <taxon>Streptomycetaceae</taxon>
        <taxon>Streptomyces</taxon>
    </lineage>
</organism>
<dbReference type="InterPro" id="IPR011020">
    <property type="entry name" value="HTTM-like"/>
</dbReference>
<feature type="transmembrane region" description="Helical" evidence="5">
    <location>
        <begin position="192"/>
        <end position="211"/>
    </location>
</feature>
<gene>
    <name evidence="7" type="ORF">G3I21_13660</name>
</gene>
<keyword evidence="2 5" id="KW-0812">Transmembrane</keyword>
<dbReference type="Proteomes" id="UP000470520">
    <property type="component" value="Unassembled WGS sequence"/>
</dbReference>
<sequence length="381" mass="42554">MSRRIDARIIRCLNDITGRALFPYQAAIVRIGFSLTFLLYLLREFPNRHELYGAASPWSFDLAQRLIASNGAFSVLMWSDSGLWFELVYLAAIGASLGLLVGWHTRTMSLLFMVGVLALLNRNVLLGDGGDTLIHLVAGYLVLTRCGQVWSLDARRGRRGPEEGATTRIVLWTLLGTFLALAHLTGFAELSWGWALFLWGMWLIQALWYWVERTDHTELRTVMDATANVVHNAALLVIAAQVCILYATAGLYKIQGPRWQDGTAVHYPLHLAYFSPWGPLSRTVDRSAVLVTAITYGTVILQVAFPFTLLNRRVKNVLLPILMAEHASIAVLCGLPFFSMAMVFADAVFLPTSFLRWLGYQVSGTAHRLAERVRGRRTAEA</sequence>
<feature type="transmembrane region" description="Helical" evidence="5">
    <location>
        <begin position="165"/>
        <end position="186"/>
    </location>
</feature>
<dbReference type="AlphaFoldDB" id="A0A7K3QS60"/>
<comment type="caution">
    <text evidence="7">The sequence shown here is derived from an EMBL/GenBank/DDBJ whole genome shotgun (WGS) entry which is preliminary data.</text>
</comment>
<protein>
    <submittedName>
        <fullName evidence="7">HTTM domain-containing protein</fullName>
    </submittedName>
</protein>
<keyword evidence="4 5" id="KW-0472">Membrane</keyword>
<reference evidence="7 8" key="1">
    <citation type="submission" date="2020-01" db="EMBL/GenBank/DDBJ databases">
        <title>Insect and environment-associated Actinomycetes.</title>
        <authorList>
            <person name="Currrie C."/>
            <person name="Chevrette M."/>
            <person name="Carlson C."/>
            <person name="Stubbendieck R."/>
            <person name="Wendt-Pienkowski E."/>
        </authorList>
    </citation>
    <scope>NUCLEOTIDE SEQUENCE [LARGE SCALE GENOMIC DNA]</scope>
    <source>
        <strain evidence="7 8">SID7754</strain>
    </source>
</reference>
<evidence type="ECO:0000256" key="3">
    <source>
        <dbReference type="ARBA" id="ARBA00022989"/>
    </source>
</evidence>